<dbReference type="CDD" id="cd00183">
    <property type="entry name" value="TFIIS_I"/>
    <property type="match status" value="1"/>
</dbReference>
<feature type="compositionally biased region" description="Low complexity" evidence="4">
    <location>
        <begin position="477"/>
        <end position="513"/>
    </location>
</feature>
<dbReference type="InterPro" id="IPR003617">
    <property type="entry name" value="TFIIS/CRSP70_N_sub"/>
</dbReference>
<dbReference type="InterPro" id="IPR017923">
    <property type="entry name" value="TFIIS_N"/>
</dbReference>
<dbReference type="Gene3D" id="1.20.930.10">
    <property type="entry name" value="Conserved domain common to transcription factors TFIIS, elongin A, CRSP70"/>
    <property type="match status" value="1"/>
</dbReference>
<proteinExistence type="evidence at transcript level"/>
<comment type="subcellular location">
    <subcellularLocation>
        <location evidence="1 3">Nucleus</location>
    </subcellularLocation>
</comment>
<dbReference type="Pfam" id="PF08711">
    <property type="entry name" value="Med26"/>
    <property type="match status" value="1"/>
</dbReference>
<dbReference type="GO" id="GO:0006368">
    <property type="term" value="P:transcription elongation by RNA polymerase II"/>
    <property type="evidence" value="ECO:0007669"/>
    <property type="project" value="InterPro"/>
</dbReference>
<reference evidence="6" key="1">
    <citation type="submission" date="2018-08" db="EMBL/GenBank/DDBJ databases">
        <authorList>
            <person name="Cornetti L."/>
        </authorList>
    </citation>
    <scope>NUCLEOTIDE SEQUENCE</scope>
    <source>
        <strain evidence="6">PT-GA-1</strain>
    </source>
</reference>
<evidence type="ECO:0000313" key="6">
    <source>
        <dbReference type="EMBL" id="SVE75973.1"/>
    </source>
</evidence>
<organism evidence="6">
    <name type="scientific">Daphnia hispanica</name>
    <dbReference type="NCBI Taxonomy" id="575233"/>
    <lineage>
        <taxon>Eukaryota</taxon>
        <taxon>Metazoa</taxon>
        <taxon>Ecdysozoa</taxon>
        <taxon>Arthropoda</taxon>
        <taxon>Crustacea</taxon>
        <taxon>Branchiopoda</taxon>
        <taxon>Diplostraca</taxon>
        <taxon>Cladocera</taxon>
        <taxon>Anomopoda</taxon>
        <taxon>Daphniidae</taxon>
        <taxon>Daphnia</taxon>
    </lineage>
</organism>
<feature type="region of interest" description="Disordered" evidence="4">
    <location>
        <begin position="471"/>
        <end position="535"/>
    </location>
</feature>
<dbReference type="InterPro" id="IPR010684">
    <property type="entry name" value="RNA_pol_II_trans_fac_SIII_A"/>
</dbReference>
<dbReference type="InterPro" id="IPR051870">
    <property type="entry name" value="Elongin-A_domain"/>
</dbReference>
<feature type="compositionally biased region" description="Basic and acidic residues" evidence="4">
    <location>
        <begin position="77"/>
        <end position="96"/>
    </location>
</feature>
<dbReference type="AlphaFoldDB" id="A0A4Y7M7Y3"/>
<dbReference type="InterPro" id="IPR035441">
    <property type="entry name" value="TFIIS/LEDGF_dom_sf"/>
</dbReference>
<sequence>MSSTNEEILHYQRKILKYGSDSKVMLHCLNKLTKLPIGVEHLQATGIGRTINGMRKSEGAVGEEARSLVSKWKEIVAAEDKSDSDHQDEDSSHHQLEAANDSINTSPSQHKKDKDVKKKESHKDKSKDDSIPTPKSKSSSSKEKSPEKHASKSSKVSEKRKDSNEGESSKSSSRSSRKRHHSQEDSNSNAEDDDGDETPTQSFADALGSIKTISKKKKSKDKEKNSSERKKSSFLSPPVPESSVVSKPIFAAPKSLDIRPADFEISPHYKPLPLKFIADPLTSLKDKARDSEEALTSALSFSQKGNRTKVFSGNRSSGLAYVPTLFDSCIRVLQQNIDALEYTGGVPYELIRPVLERANSQQLYLLEHHNAYLLDDTDELWKVLCQKEYRKAVREEMETWRDLYVRCHEEREARLKSLTSSHKQSMAKATPQRTTKLAYVESVAKAPRGKLGLVKQGASAVMASMTNAKSGARPFEASSNHAANGSNAVAEIVKMSQSSAPRSSSSSSSSSAAKKPKVAPLMQKTLKALKNRYRR</sequence>
<evidence type="ECO:0000259" key="5">
    <source>
        <dbReference type="PROSITE" id="PS51319"/>
    </source>
</evidence>
<evidence type="ECO:0000256" key="2">
    <source>
        <dbReference type="ARBA" id="ARBA00023242"/>
    </source>
</evidence>
<accession>A0A4Y7M7Y3</accession>
<feature type="region of interest" description="Disordered" evidence="4">
    <location>
        <begin position="77"/>
        <end position="244"/>
    </location>
</feature>
<keyword evidence="2 3" id="KW-0539">Nucleus</keyword>
<feature type="compositionally biased region" description="Basic and acidic residues" evidence="4">
    <location>
        <begin position="220"/>
        <end position="231"/>
    </location>
</feature>
<gene>
    <name evidence="6" type="primary">EOG090X0BTZ</name>
</gene>
<feature type="compositionally biased region" description="Low complexity" evidence="4">
    <location>
        <begin position="233"/>
        <end position="244"/>
    </location>
</feature>
<feature type="domain" description="TFIIS N-terminal" evidence="5">
    <location>
        <begin position="6"/>
        <end position="79"/>
    </location>
</feature>
<dbReference type="GO" id="GO:0070449">
    <property type="term" value="C:elongin complex"/>
    <property type="evidence" value="ECO:0007669"/>
    <property type="project" value="InterPro"/>
</dbReference>
<dbReference type="PANTHER" id="PTHR15141">
    <property type="entry name" value="TRANSCRIPTION ELONGATION FACTOR B POLYPEPTIDE 3"/>
    <property type="match status" value="1"/>
</dbReference>
<dbReference type="PROSITE" id="PS51319">
    <property type="entry name" value="TFIIS_N"/>
    <property type="match status" value="1"/>
</dbReference>
<dbReference type="SMART" id="SM00509">
    <property type="entry name" value="TFS2N"/>
    <property type="match status" value="1"/>
</dbReference>
<dbReference type="Pfam" id="PF06881">
    <property type="entry name" value="Elongin_A"/>
    <property type="match status" value="1"/>
</dbReference>
<evidence type="ECO:0000256" key="4">
    <source>
        <dbReference type="SAM" id="MobiDB-lite"/>
    </source>
</evidence>
<evidence type="ECO:0000256" key="3">
    <source>
        <dbReference type="PROSITE-ProRule" id="PRU00649"/>
    </source>
</evidence>
<evidence type="ECO:0000256" key="1">
    <source>
        <dbReference type="ARBA" id="ARBA00004123"/>
    </source>
</evidence>
<dbReference type="SUPFAM" id="SSF47676">
    <property type="entry name" value="Conserved domain common to transcription factors TFIIS, elongin A, CRSP70"/>
    <property type="match status" value="1"/>
</dbReference>
<name>A0A4Y7M7Y3_9CRUS</name>
<protein>
    <submittedName>
        <fullName evidence="6">EOG090X0BTZ</fullName>
    </submittedName>
</protein>
<dbReference type="Gene3D" id="6.10.250.3180">
    <property type="match status" value="1"/>
</dbReference>
<dbReference type="EMBL" id="LR006354">
    <property type="protein sequence ID" value="SVE75973.1"/>
    <property type="molecule type" value="mRNA"/>
</dbReference>
<dbReference type="PANTHER" id="PTHR15141:SF76">
    <property type="entry name" value="TRANSCRIPTION ELONGATION FACTOR B POLYPEPTIDE 3"/>
    <property type="match status" value="1"/>
</dbReference>
<feature type="compositionally biased region" description="Basic and acidic residues" evidence="4">
    <location>
        <begin position="140"/>
        <end position="168"/>
    </location>
</feature>
<feature type="compositionally biased region" description="Basic and acidic residues" evidence="4">
    <location>
        <begin position="110"/>
        <end position="130"/>
    </location>
</feature>